<feature type="transmembrane region" description="Helical" evidence="7">
    <location>
        <begin position="352"/>
        <end position="371"/>
    </location>
</feature>
<feature type="transmembrane region" description="Helical" evidence="7">
    <location>
        <begin position="288"/>
        <end position="305"/>
    </location>
</feature>
<dbReference type="InterPro" id="IPR036259">
    <property type="entry name" value="MFS_trans_sf"/>
</dbReference>
<dbReference type="GO" id="GO:0016020">
    <property type="term" value="C:membrane"/>
    <property type="evidence" value="ECO:0007669"/>
    <property type="project" value="TreeGrafter"/>
</dbReference>
<proteinExistence type="inferred from homology"/>
<comment type="subcellular location">
    <subcellularLocation>
        <location evidence="1">Endomembrane system</location>
        <topology evidence="1">Multi-pass membrane protein</topology>
    </subcellularLocation>
</comment>
<keyword evidence="4 7" id="KW-0812">Transmembrane</keyword>
<dbReference type="SUPFAM" id="SSF103473">
    <property type="entry name" value="MFS general substrate transporter"/>
    <property type="match status" value="1"/>
</dbReference>
<feature type="transmembrane region" description="Helical" evidence="7">
    <location>
        <begin position="37"/>
        <end position="57"/>
    </location>
</feature>
<feature type="transmembrane region" description="Helical" evidence="7">
    <location>
        <begin position="154"/>
        <end position="173"/>
    </location>
</feature>
<evidence type="ECO:0000256" key="1">
    <source>
        <dbReference type="ARBA" id="ARBA00004127"/>
    </source>
</evidence>
<dbReference type="Gene3D" id="1.20.1250.20">
    <property type="entry name" value="MFS general substrate transporter like domains"/>
    <property type="match status" value="2"/>
</dbReference>
<feature type="transmembrane region" description="Helical" evidence="7">
    <location>
        <begin position="265"/>
        <end position="282"/>
    </location>
</feature>
<feature type="domain" description="Major facilitator superfamily (MFS) profile" evidence="8">
    <location>
        <begin position="1"/>
        <end position="375"/>
    </location>
</feature>
<feature type="transmembrane region" description="Helical" evidence="7">
    <location>
        <begin position="93"/>
        <end position="114"/>
    </location>
</feature>
<feature type="transmembrane region" description="Helical" evidence="7">
    <location>
        <begin position="204"/>
        <end position="225"/>
    </location>
</feature>
<keyword evidence="10" id="KW-1185">Reference proteome</keyword>
<reference evidence="9 10" key="1">
    <citation type="submission" date="2016-10" db="EMBL/GenBank/DDBJ databases">
        <authorList>
            <person name="de Groot N.N."/>
        </authorList>
    </citation>
    <scope>NUCLEOTIDE SEQUENCE [LARGE SCALE GENOMIC DNA]</scope>
    <source>
        <strain evidence="9 10">DSM 19981</strain>
    </source>
</reference>
<keyword evidence="6 7" id="KW-0472">Membrane</keyword>
<dbReference type="GO" id="GO:0012505">
    <property type="term" value="C:endomembrane system"/>
    <property type="evidence" value="ECO:0007669"/>
    <property type="project" value="UniProtKB-SubCell"/>
</dbReference>
<dbReference type="InterPro" id="IPR051788">
    <property type="entry name" value="MFS_Transporter"/>
</dbReference>
<dbReference type="AlphaFoldDB" id="A0A1I4DZP6"/>
<evidence type="ECO:0000256" key="5">
    <source>
        <dbReference type="ARBA" id="ARBA00022989"/>
    </source>
</evidence>
<dbReference type="RefSeq" id="WP_092962411.1">
    <property type="nucleotide sequence ID" value="NZ_FOSQ01000012.1"/>
</dbReference>
<sequence length="375" mass="37606">MPLLALAFLAFIGLGLPDPMPGSLWPSLRPHYDVPNAALGLVLAAVATGYVAAGVLTGRMIARAGIGGVLVGSLAATTLAAAGQAFAPPWLGFVALAVLAGFGGGAVDSAMNLFAASRFKPGHMNWLHGFWGVGATLGPATAAALLAAGFGWQAGYAAVALALGALTLCFLATRGRWEDGSARPAAGRATPLSVLRHPVARLQVAVFFLYTGLEAGAGQWVATIMTGARGATPAEGAVAATLFFAALTGGRLALGFVLDRIGADRVLRLLTPVALLAMLAFALGIADLVALAVCALALAPIFPTVMARTPARVGPGLAAQAVGVQVAAATIGVAVIPAGLGLGADLAGGPWVVPWLLVGLGVVLTAMIWRLPVRR</sequence>
<evidence type="ECO:0000256" key="7">
    <source>
        <dbReference type="SAM" id="Phobius"/>
    </source>
</evidence>
<evidence type="ECO:0000313" key="10">
    <source>
        <dbReference type="Proteomes" id="UP000199473"/>
    </source>
</evidence>
<feature type="transmembrane region" description="Helical" evidence="7">
    <location>
        <begin position="237"/>
        <end position="258"/>
    </location>
</feature>
<dbReference type="STRING" id="1123062.SAMN02745775_112167"/>
<comment type="similarity">
    <text evidence="2">Belongs to the major facilitator superfamily.</text>
</comment>
<evidence type="ECO:0000256" key="6">
    <source>
        <dbReference type="ARBA" id="ARBA00023136"/>
    </source>
</evidence>
<dbReference type="OrthoDB" id="9795150at2"/>
<dbReference type="EMBL" id="FOSQ01000012">
    <property type="protein sequence ID" value="SFK97341.1"/>
    <property type="molecule type" value="Genomic_DNA"/>
</dbReference>
<evidence type="ECO:0000256" key="3">
    <source>
        <dbReference type="ARBA" id="ARBA00022448"/>
    </source>
</evidence>
<evidence type="ECO:0000259" key="8">
    <source>
        <dbReference type="PROSITE" id="PS50850"/>
    </source>
</evidence>
<evidence type="ECO:0000256" key="2">
    <source>
        <dbReference type="ARBA" id="ARBA00008335"/>
    </source>
</evidence>
<protein>
    <submittedName>
        <fullName evidence="9">Fucose permease</fullName>
    </submittedName>
</protein>
<dbReference type="PROSITE" id="PS50850">
    <property type="entry name" value="MFS"/>
    <property type="match status" value="1"/>
</dbReference>
<dbReference type="GO" id="GO:0022857">
    <property type="term" value="F:transmembrane transporter activity"/>
    <property type="evidence" value="ECO:0007669"/>
    <property type="project" value="InterPro"/>
</dbReference>
<feature type="transmembrane region" description="Helical" evidence="7">
    <location>
        <begin position="64"/>
        <end position="87"/>
    </location>
</feature>
<dbReference type="Pfam" id="PF07690">
    <property type="entry name" value="MFS_1"/>
    <property type="match status" value="1"/>
</dbReference>
<dbReference type="InterPro" id="IPR011701">
    <property type="entry name" value="MFS"/>
</dbReference>
<accession>A0A1I4DZP6</accession>
<dbReference type="InterPro" id="IPR020846">
    <property type="entry name" value="MFS_dom"/>
</dbReference>
<feature type="transmembrane region" description="Helical" evidence="7">
    <location>
        <begin position="126"/>
        <end position="148"/>
    </location>
</feature>
<keyword evidence="5 7" id="KW-1133">Transmembrane helix</keyword>
<evidence type="ECO:0000256" key="4">
    <source>
        <dbReference type="ARBA" id="ARBA00022692"/>
    </source>
</evidence>
<feature type="transmembrane region" description="Helical" evidence="7">
    <location>
        <begin position="317"/>
        <end position="340"/>
    </location>
</feature>
<dbReference type="Proteomes" id="UP000199473">
    <property type="component" value="Unassembled WGS sequence"/>
</dbReference>
<gene>
    <name evidence="9" type="ORF">SAMN02745775_112167</name>
</gene>
<organism evidence="9 10">
    <name type="scientific">Falsiroseomonas stagni DSM 19981</name>
    <dbReference type="NCBI Taxonomy" id="1123062"/>
    <lineage>
        <taxon>Bacteria</taxon>
        <taxon>Pseudomonadati</taxon>
        <taxon>Pseudomonadota</taxon>
        <taxon>Alphaproteobacteria</taxon>
        <taxon>Acetobacterales</taxon>
        <taxon>Roseomonadaceae</taxon>
        <taxon>Falsiroseomonas</taxon>
    </lineage>
</organism>
<dbReference type="PANTHER" id="PTHR23514">
    <property type="entry name" value="BYPASS OF STOP CODON PROTEIN 6"/>
    <property type="match status" value="1"/>
</dbReference>
<evidence type="ECO:0000313" key="9">
    <source>
        <dbReference type="EMBL" id="SFK97341.1"/>
    </source>
</evidence>
<name>A0A1I4DZP6_9PROT</name>
<dbReference type="PANTHER" id="PTHR23514:SF3">
    <property type="entry name" value="BYPASS OF STOP CODON PROTEIN 6"/>
    <property type="match status" value="1"/>
</dbReference>
<keyword evidence="3" id="KW-0813">Transport</keyword>